<dbReference type="Proteomes" id="UP000013523">
    <property type="component" value="Chromosome"/>
</dbReference>
<proteinExistence type="predicted"/>
<dbReference type="eggNOG" id="COG5011">
    <property type="taxonomic scope" value="Bacteria"/>
</dbReference>
<keyword evidence="3" id="KW-1185">Reference proteome</keyword>
<evidence type="ECO:0000259" key="1">
    <source>
        <dbReference type="Pfam" id="PF10105"/>
    </source>
</evidence>
<dbReference type="AlphaFoldDB" id="R4K959"/>
<dbReference type="RefSeq" id="WP_015615351.1">
    <property type="nucleotide sequence ID" value="NC_021182.1"/>
</dbReference>
<dbReference type="HOGENOM" id="CLU_083579_1_0_9"/>
<dbReference type="PATRIC" id="fig|86416.3.peg.2143"/>
<reference evidence="2 3" key="1">
    <citation type="submission" date="2012-01" db="EMBL/GenBank/DDBJ databases">
        <title>Complete sequence of chromosome of Clostridium pasteurianum BC1.</title>
        <authorList>
            <consortium name="US DOE Joint Genome Institute"/>
            <person name="Lucas S."/>
            <person name="Han J."/>
            <person name="Lapidus A."/>
            <person name="Cheng J.-F."/>
            <person name="Goodwin L."/>
            <person name="Pitluck S."/>
            <person name="Peters L."/>
            <person name="Mikhailova N."/>
            <person name="Teshima H."/>
            <person name="Detter J.C."/>
            <person name="Han C."/>
            <person name="Tapia R."/>
            <person name="Land M."/>
            <person name="Hauser L."/>
            <person name="Kyrpides N."/>
            <person name="Ivanova N."/>
            <person name="Pagani I."/>
            <person name="Dunn J."/>
            <person name="Taghavi S."/>
            <person name="Francis A."/>
            <person name="van der Lelie D."/>
            <person name="Woyke T."/>
        </authorList>
    </citation>
    <scope>NUCLEOTIDE SEQUENCE [LARGE SCALE GENOMIC DNA]</scope>
    <source>
        <strain evidence="2 3">BC1</strain>
    </source>
</reference>
<feature type="domain" description="DUF2344" evidence="1">
    <location>
        <begin position="4"/>
        <end position="194"/>
    </location>
</feature>
<evidence type="ECO:0000313" key="3">
    <source>
        <dbReference type="Proteomes" id="UP000013523"/>
    </source>
</evidence>
<protein>
    <submittedName>
        <fullName evidence="2">Radical SAM-linked protein</fullName>
    </submittedName>
</protein>
<gene>
    <name evidence="2" type="ORF">Clopa_2167</name>
</gene>
<dbReference type="STRING" id="86416.Clopa_2167"/>
<dbReference type="EMBL" id="CP003261">
    <property type="protein sequence ID" value="AGK97044.1"/>
    <property type="molecule type" value="Genomic_DNA"/>
</dbReference>
<dbReference type="KEGG" id="cpas:Clopa_2167"/>
<organism evidence="2 3">
    <name type="scientific">Clostridium pasteurianum BC1</name>
    <dbReference type="NCBI Taxonomy" id="86416"/>
    <lineage>
        <taxon>Bacteria</taxon>
        <taxon>Bacillati</taxon>
        <taxon>Bacillota</taxon>
        <taxon>Clostridia</taxon>
        <taxon>Eubacteriales</taxon>
        <taxon>Clostridiaceae</taxon>
        <taxon>Clostridium</taxon>
    </lineage>
</organism>
<dbReference type="OrthoDB" id="9780488at2"/>
<sequence>MKVRYLIKFTKGSEVKFVSHLDIMRTIQRTFKRAALPVDYSKGFNPHMKLSIAQPLSVGMYSLGDYLDIEFKEAVDINEIERKFNESSTENIKLLKVVEIKELYDKDGRKIPQAMAAIDGASYKINIKYLNTDDLNNELDNMLQLKAWNIIKKTKSGEKEIDIKPMIKNLKPNVEGDYLKLEAELSCGSRENLSAELLAQYIKQNTKAVDEEAFTEIVRTEMYGVKNKKLVPLWQYFQQ</sequence>
<dbReference type="NCBIfam" id="TIGR03936">
    <property type="entry name" value="sam_1_link_chp"/>
    <property type="match status" value="1"/>
</dbReference>
<accession>R4K959</accession>
<dbReference type="Pfam" id="PF10105">
    <property type="entry name" value="DUF2344"/>
    <property type="match status" value="1"/>
</dbReference>
<name>R4K959_CLOPA</name>
<evidence type="ECO:0000313" key="2">
    <source>
        <dbReference type="EMBL" id="AGK97044.1"/>
    </source>
</evidence>
<dbReference type="InterPro" id="IPR018768">
    <property type="entry name" value="DUF2344"/>
</dbReference>